<protein>
    <submittedName>
        <fullName evidence="2">Uncharacterized protein</fullName>
    </submittedName>
</protein>
<keyword evidence="3" id="KW-1185">Reference proteome</keyword>
<dbReference type="EMBL" id="PKPP01006243">
    <property type="protein sequence ID" value="PWA57167.1"/>
    <property type="molecule type" value="Genomic_DNA"/>
</dbReference>
<feature type="region of interest" description="Disordered" evidence="1">
    <location>
        <begin position="244"/>
        <end position="267"/>
    </location>
</feature>
<dbReference type="AlphaFoldDB" id="A0A2U1M7G5"/>
<dbReference type="GO" id="GO:0000398">
    <property type="term" value="P:mRNA splicing, via spliceosome"/>
    <property type="evidence" value="ECO:0007669"/>
    <property type="project" value="InterPro"/>
</dbReference>
<dbReference type="GO" id="GO:0005681">
    <property type="term" value="C:spliceosomal complex"/>
    <property type="evidence" value="ECO:0007669"/>
    <property type="project" value="InterPro"/>
</dbReference>
<gene>
    <name evidence="2" type="ORF">CTI12_AA412710</name>
</gene>
<comment type="caution">
    <text evidence="2">The sequence shown here is derived from an EMBL/GenBank/DDBJ whole genome shotgun (WGS) entry which is preliminary data.</text>
</comment>
<evidence type="ECO:0000313" key="3">
    <source>
        <dbReference type="Proteomes" id="UP000245207"/>
    </source>
</evidence>
<dbReference type="STRING" id="35608.A0A2U1M7G5"/>
<dbReference type="PANTHER" id="PTHR12096">
    <property type="entry name" value="NUCLEAR PROTEIN SKIP-RELATED"/>
    <property type="match status" value="1"/>
</dbReference>
<evidence type="ECO:0000256" key="1">
    <source>
        <dbReference type="SAM" id="MobiDB-lite"/>
    </source>
</evidence>
<dbReference type="Proteomes" id="UP000245207">
    <property type="component" value="Unassembled WGS sequence"/>
</dbReference>
<reference evidence="2 3" key="1">
    <citation type="journal article" date="2018" name="Mol. Plant">
        <title>The genome of Artemisia annua provides insight into the evolution of Asteraceae family and artemisinin biosynthesis.</title>
        <authorList>
            <person name="Shen Q."/>
            <person name="Zhang L."/>
            <person name="Liao Z."/>
            <person name="Wang S."/>
            <person name="Yan T."/>
            <person name="Shi P."/>
            <person name="Liu M."/>
            <person name="Fu X."/>
            <person name="Pan Q."/>
            <person name="Wang Y."/>
            <person name="Lv Z."/>
            <person name="Lu X."/>
            <person name="Zhang F."/>
            <person name="Jiang W."/>
            <person name="Ma Y."/>
            <person name="Chen M."/>
            <person name="Hao X."/>
            <person name="Li L."/>
            <person name="Tang Y."/>
            <person name="Lv G."/>
            <person name="Zhou Y."/>
            <person name="Sun X."/>
            <person name="Brodelius P.E."/>
            <person name="Rose J.K.C."/>
            <person name="Tang K."/>
        </authorList>
    </citation>
    <scope>NUCLEOTIDE SEQUENCE [LARGE SCALE GENOMIC DNA]</scope>
    <source>
        <strain evidence="3">cv. Huhao1</strain>
        <tissue evidence="2">Leaf</tissue>
    </source>
</reference>
<sequence>MAAVSSVEHLTTSFKGSIFWNKIFDSSLVYADGKRMSSQSGLRVNKLHLNGVEEAEPDGIHIVSRDADPLDTPVRIKIRLIVLSVQQYTSYFHRECFTSSLYSIPSAETWHFYLDEPLPIMELDEKVGSAKLTSIGQDIIEKQLLQYTTPPNATEYEITIHDVSNIELLDSGVENFADKDSPNNAPVKECGCSSNARFGFWAKTLPVIVDDMGNLTFDTIMKQNENSRKIVYSQHRVIIQKVLKDDEKEHDQEDDDNQKDIEETTEQTKTTLYKIVNVRLSAAQPKND</sequence>
<evidence type="ECO:0000313" key="2">
    <source>
        <dbReference type="EMBL" id="PWA57167.1"/>
    </source>
</evidence>
<dbReference type="InterPro" id="IPR017862">
    <property type="entry name" value="SKI-int_prot_SKIP"/>
</dbReference>
<accession>A0A2U1M7G5</accession>
<proteinExistence type="predicted"/>
<organism evidence="2 3">
    <name type="scientific">Artemisia annua</name>
    <name type="common">Sweet wormwood</name>
    <dbReference type="NCBI Taxonomy" id="35608"/>
    <lineage>
        <taxon>Eukaryota</taxon>
        <taxon>Viridiplantae</taxon>
        <taxon>Streptophyta</taxon>
        <taxon>Embryophyta</taxon>
        <taxon>Tracheophyta</taxon>
        <taxon>Spermatophyta</taxon>
        <taxon>Magnoliopsida</taxon>
        <taxon>eudicotyledons</taxon>
        <taxon>Gunneridae</taxon>
        <taxon>Pentapetalae</taxon>
        <taxon>asterids</taxon>
        <taxon>campanulids</taxon>
        <taxon>Asterales</taxon>
        <taxon>Asteraceae</taxon>
        <taxon>Asteroideae</taxon>
        <taxon>Anthemideae</taxon>
        <taxon>Artemisiinae</taxon>
        <taxon>Artemisia</taxon>
    </lineage>
</organism>
<dbReference type="OrthoDB" id="6614653at2759"/>
<name>A0A2U1M7G5_ARTAN</name>